<dbReference type="GeneID" id="10536572"/>
<feature type="compositionally biased region" description="Polar residues" evidence="1">
    <location>
        <begin position="195"/>
        <end position="206"/>
    </location>
</feature>
<dbReference type="EMBL" id="DS178277">
    <property type="protein sequence ID" value="EFP81168.2"/>
    <property type="molecule type" value="Genomic_DNA"/>
</dbReference>
<accession>E3K9Y9</accession>
<feature type="region of interest" description="Disordered" evidence="1">
    <location>
        <begin position="54"/>
        <end position="73"/>
    </location>
</feature>
<reference evidence="3" key="2">
    <citation type="journal article" date="2011" name="Proc. Natl. Acad. Sci. U.S.A.">
        <title>Obligate biotrophy features unraveled by the genomic analysis of rust fungi.</title>
        <authorList>
            <person name="Duplessis S."/>
            <person name="Cuomo C.A."/>
            <person name="Lin Y.-C."/>
            <person name="Aerts A."/>
            <person name="Tisserant E."/>
            <person name="Veneault-Fourrey C."/>
            <person name="Joly D.L."/>
            <person name="Hacquard S."/>
            <person name="Amselem J."/>
            <person name="Cantarel B.L."/>
            <person name="Chiu R."/>
            <person name="Coutinho P.M."/>
            <person name="Feau N."/>
            <person name="Field M."/>
            <person name="Frey P."/>
            <person name="Gelhaye E."/>
            <person name="Goldberg J."/>
            <person name="Grabherr M.G."/>
            <person name="Kodira C.D."/>
            <person name="Kohler A."/>
            <person name="Kuees U."/>
            <person name="Lindquist E.A."/>
            <person name="Lucas S.M."/>
            <person name="Mago R."/>
            <person name="Mauceli E."/>
            <person name="Morin E."/>
            <person name="Murat C."/>
            <person name="Pangilinan J.L."/>
            <person name="Park R."/>
            <person name="Pearson M."/>
            <person name="Quesneville H."/>
            <person name="Rouhier N."/>
            <person name="Sakthikumar S."/>
            <person name="Salamov A.A."/>
            <person name="Schmutz J."/>
            <person name="Selles B."/>
            <person name="Shapiro H."/>
            <person name="Tanguay P."/>
            <person name="Tuskan G.A."/>
            <person name="Henrissat B."/>
            <person name="Van de Peer Y."/>
            <person name="Rouze P."/>
            <person name="Ellis J.G."/>
            <person name="Dodds P.N."/>
            <person name="Schein J.E."/>
            <person name="Zhong S."/>
            <person name="Hamelin R.C."/>
            <person name="Grigoriev I.V."/>
            <person name="Szabo L.J."/>
            <person name="Martin F."/>
        </authorList>
    </citation>
    <scope>NUCLEOTIDE SEQUENCE [LARGE SCALE GENOMIC DNA]</scope>
    <source>
        <strain evidence="3">CRL 75-36-700-3 / race SCCL</strain>
    </source>
</reference>
<dbReference type="RefSeq" id="XP_003325587.2">
    <property type="nucleotide sequence ID" value="XM_003325539.2"/>
</dbReference>
<keyword evidence="3" id="KW-1185">Reference proteome</keyword>
<proteinExistence type="predicted"/>
<dbReference type="VEuPathDB" id="FungiDB:PGTG_07420"/>
<reference key="1">
    <citation type="submission" date="2007-01" db="EMBL/GenBank/DDBJ databases">
        <title>The Genome Sequence of Puccinia graminis f. sp. tritici Strain CRL 75-36-700-3.</title>
        <authorList>
            <consortium name="The Broad Institute Genome Sequencing Platform"/>
            <person name="Birren B."/>
            <person name="Lander E."/>
            <person name="Galagan J."/>
            <person name="Nusbaum C."/>
            <person name="Devon K."/>
            <person name="Cuomo C."/>
            <person name="Jaffe D."/>
            <person name="Butler J."/>
            <person name="Alvarez P."/>
            <person name="Gnerre S."/>
            <person name="Grabherr M."/>
            <person name="Mauceli E."/>
            <person name="Brockman W."/>
            <person name="Young S."/>
            <person name="LaButti K."/>
            <person name="Sykes S."/>
            <person name="DeCaprio D."/>
            <person name="Crawford M."/>
            <person name="Koehrsen M."/>
            <person name="Engels R."/>
            <person name="Montgomery P."/>
            <person name="Pearson M."/>
            <person name="Howarth C."/>
            <person name="Larson L."/>
            <person name="White J."/>
            <person name="Zeng Q."/>
            <person name="Kodira C."/>
            <person name="Yandava C."/>
            <person name="Alvarado L."/>
            <person name="O'Leary S."/>
            <person name="Szabo L."/>
            <person name="Dean R."/>
            <person name="Schein J."/>
        </authorList>
    </citation>
    <scope>NUCLEOTIDE SEQUENCE</scope>
    <source>
        <strain>CRL 75-36-700-3</strain>
    </source>
</reference>
<dbReference type="Proteomes" id="UP000008783">
    <property type="component" value="Unassembled WGS sequence"/>
</dbReference>
<dbReference type="OrthoDB" id="10509146at2759"/>
<evidence type="ECO:0000256" key="1">
    <source>
        <dbReference type="SAM" id="MobiDB-lite"/>
    </source>
</evidence>
<sequence>MGVFPHLRWPDDAPRLLPGSTADTCYQPALQPLRVPGLFFKPPPLHTSLHVSLLDEPASSTSPPPHPRRPRAQTSHYRYTQYRPPLIRGCHLKANSSDGSGIPSDRRLSYQGASTEWHQLTHRRHPQQYRRGRIYKRPPDCLLPFNCDALQPSPPTHVTQPPTSTCDGLTHFFSPHRHRRRYQNRTRAPPAHQLRLNSQVGPTNVD</sequence>
<dbReference type="AlphaFoldDB" id="E3K9Y9"/>
<dbReference type="InParanoid" id="E3K9Y9"/>
<feature type="region of interest" description="Disordered" evidence="1">
    <location>
        <begin position="180"/>
        <end position="206"/>
    </location>
</feature>
<dbReference type="HOGENOM" id="CLU_1332516_0_0_1"/>
<evidence type="ECO:0000313" key="3">
    <source>
        <dbReference type="Proteomes" id="UP000008783"/>
    </source>
</evidence>
<evidence type="ECO:0000313" key="2">
    <source>
        <dbReference type="EMBL" id="EFP81168.2"/>
    </source>
</evidence>
<organism evidence="2 3">
    <name type="scientific">Puccinia graminis f. sp. tritici (strain CRL 75-36-700-3 / race SCCL)</name>
    <name type="common">Black stem rust fungus</name>
    <dbReference type="NCBI Taxonomy" id="418459"/>
    <lineage>
        <taxon>Eukaryota</taxon>
        <taxon>Fungi</taxon>
        <taxon>Dikarya</taxon>
        <taxon>Basidiomycota</taxon>
        <taxon>Pucciniomycotina</taxon>
        <taxon>Pucciniomycetes</taxon>
        <taxon>Pucciniales</taxon>
        <taxon>Pucciniaceae</taxon>
        <taxon>Puccinia</taxon>
    </lineage>
</organism>
<name>E3K9Y9_PUCGT</name>
<dbReference type="KEGG" id="pgr:PGTG_07420"/>
<protein>
    <submittedName>
        <fullName evidence="2">Uncharacterized protein</fullName>
    </submittedName>
</protein>
<gene>
    <name evidence="2" type="ORF">PGTG_07420</name>
</gene>